<dbReference type="PANTHER" id="PTHR20997:SF2">
    <property type="entry name" value="EG:BACR42I17.2 PROTEIN-RELATED"/>
    <property type="match status" value="1"/>
</dbReference>
<dbReference type="RefSeq" id="XP_040151807.1">
    <property type="nucleotide sequence ID" value="XM_040295873.1"/>
</dbReference>
<proteinExistence type="predicted"/>
<accession>A0A182HPA1</accession>
<keyword evidence="2" id="KW-1185">Reference proteome</keyword>
<dbReference type="VEuPathDB" id="VectorBase:AARA21_007502"/>
<dbReference type="KEGG" id="aara:120893774"/>
<dbReference type="InterPro" id="IPR009832">
    <property type="entry name" value="DUF1397"/>
</dbReference>
<reference evidence="1" key="1">
    <citation type="submission" date="2022-08" db="UniProtKB">
        <authorList>
            <consortium name="EnsemblMetazoa"/>
        </authorList>
    </citation>
    <scope>IDENTIFICATION</scope>
    <source>
        <strain evidence="1">Dongola</strain>
    </source>
</reference>
<dbReference type="PANTHER" id="PTHR20997">
    <property type="entry name" value="EG:BACR42I17.2 PROTEIN-RELATED"/>
    <property type="match status" value="1"/>
</dbReference>
<dbReference type="EMBL" id="APCN01002933">
    <property type="status" value="NOT_ANNOTATED_CDS"/>
    <property type="molecule type" value="Genomic_DNA"/>
</dbReference>
<name>A0A182HPA1_ANOAR</name>
<dbReference type="VEuPathDB" id="VectorBase:AARA003090"/>
<protein>
    <submittedName>
        <fullName evidence="1">Uncharacterized protein</fullName>
    </submittedName>
</protein>
<dbReference type="GeneID" id="120893774"/>
<dbReference type="Pfam" id="PF07165">
    <property type="entry name" value="DUF1397"/>
    <property type="match status" value="1"/>
</dbReference>
<dbReference type="AlphaFoldDB" id="A0A182HPA1"/>
<organism evidence="1 2">
    <name type="scientific">Anopheles arabiensis</name>
    <name type="common">Mosquito</name>
    <dbReference type="NCBI Taxonomy" id="7173"/>
    <lineage>
        <taxon>Eukaryota</taxon>
        <taxon>Metazoa</taxon>
        <taxon>Ecdysozoa</taxon>
        <taxon>Arthropoda</taxon>
        <taxon>Hexapoda</taxon>
        <taxon>Insecta</taxon>
        <taxon>Pterygota</taxon>
        <taxon>Neoptera</taxon>
        <taxon>Endopterygota</taxon>
        <taxon>Diptera</taxon>
        <taxon>Nematocera</taxon>
        <taxon>Culicoidea</taxon>
        <taxon>Culicidae</taxon>
        <taxon>Anophelinae</taxon>
        <taxon>Anopheles</taxon>
    </lineage>
</organism>
<evidence type="ECO:0000313" key="1">
    <source>
        <dbReference type="EnsemblMetazoa" id="AARA003090-PA"/>
    </source>
</evidence>
<dbReference type="Proteomes" id="UP000075840">
    <property type="component" value="Unassembled WGS sequence"/>
</dbReference>
<sequence>MLLVLAMLFCLFTSSPVNSDPTFQQYAELMFQFDAVFETLCLAQTNDSSKSRQMVEANQALQACVNLHHDPQNFTNALDSLTPANHNAFINYNCDQFEEIKKCYHPFTRQLEVCFTGRDVSMIKTLILLEEEFAFICEKDGANIVTVHQSNYSYCAGNLKDLLHNCTTSGWAELRSKTIETMTKRDCSVFQNLASCFQENITKCGAPLFARLFGIRYHAIVKQTSCSTKTLSTDT</sequence>
<evidence type="ECO:0000313" key="2">
    <source>
        <dbReference type="Proteomes" id="UP000075840"/>
    </source>
</evidence>
<dbReference type="EnsemblMetazoa" id="AARA003090-RA">
    <property type="protein sequence ID" value="AARA003090-PA"/>
    <property type="gene ID" value="AARA003090"/>
</dbReference>